<reference evidence="2 3" key="1">
    <citation type="submission" date="2018-11" db="EMBL/GenBank/DDBJ databases">
        <title>Microbial catabolism of amino acid.</title>
        <authorList>
            <person name="Hibi M."/>
            <person name="Ogawa J."/>
        </authorList>
    </citation>
    <scope>NUCLEOTIDE SEQUENCE [LARGE SCALE GENOMIC DNA]</scope>
    <source>
        <strain evidence="2 3">C31-06</strain>
    </source>
</reference>
<proteinExistence type="predicted"/>
<dbReference type="EMBL" id="BHYM01000110">
    <property type="protein sequence ID" value="GCE44833.1"/>
    <property type="molecule type" value="Genomic_DNA"/>
</dbReference>
<dbReference type="AlphaFoldDB" id="A0A402CMT7"/>
<sequence length="136" mass="14918">MEENKSVCREYLDAIGRGDAAGVRSCVTDDFVHVQLGTSSASGRRDLSGVLELVEMLDQITVSGVDFTFESMTEERNRVATLVTGKSELVGGGRYDNIYSILFHLRDGRIFMMEELLDTKYLDTALADVLGGIQTG</sequence>
<dbReference type="OrthoDB" id="6657864at2"/>
<dbReference type="Proteomes" id="UP000287519">
    <property type="component" value="Unassembled WGS sequence"/>
</dbReference>
<evidence type="ECO:0000259" key="1">
    <source>
        <dbReference type="Pfam" id="PF12680"/>
    </source>
</evidence>
<comment type="caution">
    <text evidence="2">The sequence shown here is derived from an EMBL/GenBank/DDBJ whole genome shotgun (WGS) entry which is preliminary data.</text>
</comment>
<evidence type="ECO:0000313" key="2">
    <source>
        <dbReference type="EMBL" id="GCE44833.1"/>
    </source>
</evidence>
<keyword evidence="3" id="KW-1185">Reference proteome</keyword>
<feature type="domain" description="SnoaL-like" evidence="1">
    <location>
        <begin position="9"/>
        <end position="110"/>
    </location>
</feature>
<evidence type="ECO:0000313" key="3">
    <source>
        <dbReference type="Proteomes" id="UP000287519"/>
    </source>
</evidence>
<dbReference type="InterPro" id="IPR032710">
    <property type="entry name" value="NTF2-like_dom_sf"/>
</dbReference>
<accession>A0A402CMT7</accession>
<gene>
    <name evidence="2" type="ORF">Rhow_000459</name>
</gene>
<dbReference type="SUPFAM" id="SSF54427">
    <property type="entry name" value="NTF2-like"/>
    <property type="match status" value="1"/>
</dbReference>
<protein>
    <recommendedName>
        <fullName evidence="1">SnoaL-like domain-containing protein</fullName>
    </recommendedName>
</protein>
<organism evidence="2 3">
    <name type="scientific">Rhodococcus wratislaviensis</name>
    <name type="common">Tsukamurella wratislaviensis</name>
    <dbReference type="NCBI Taxonomy" id="44752"/>
    <lineage>
        <taxon>Bacteria</taxon>
        <taxon>Bacillati</taxon>
        <taxon>Actinomycetota</taxon>
        <taxon>Actinomycetes</taxon>
        <taxon>Mycobacteriales</taxon>
        <taxon>Nocardiaceae</taxon>
        <taxon>Rhodococcus</taxon>
    </lineage>
</organism>
<name>A0A402CMT7_RHOWR</name>
<dbReference type="Pfam" id="PF12680">
    <property type="entry name" value="SnoaL_2"/>
    <property type="match status" value="1"/>
</dbReference>
<dbReference type="Gene3D" id="3.10.450.50">
    <property type="match status" value="1"/>
</dbReference>
<dbReference type="RefSeq" id="WP_124396359.1">
    <property type="nucleotide sequence ID" value="NZ_BHYM01000110.1"/>
</dbReference>
<dbReference type="InterPro" id="IPR037401">
    <property type="entry name" value="SnoaL-like"/>
</dbReference>